<keyword evidence="1" id="KW-1133">Transmembrane helix</keyword>
<name>T1JBP8_STRMM</name>
<organism evidence="2 3">
    <name type="scientific">Strigamia maritima</name>
    <name type="common">European centipede</name>
    <name type="synonym">Geophilus maritimus</name>
    <dbReference type="NCBI Taxonomy" id="126957"/>
    <lineage>
        <taxon>Eukaryota</taxon>
        <taxon>Metazoa</taxon>
        <taxon>Ecdysozoa</taxon>
        <taxon>Arthropoda</taxon>
        <taxon>Myriapoda</taxon>
        <taxon>Chilopoda</taxon>
        <taxon>Pleurostigmophora</taxon>
        <taxon>Geophilomorpha</taxon>
        <taxon>Linotaeniidae</taxon>
        <taxon>Strigamia</taxon>
    </lineage>
</organism>
<dbReference type="AlphaFoldDB" id="T1JBP8"/>
<dbReference type="EnsemblMetazoa" id="SMAR011201-RA">
    <property type="protein sequence ID" value="SMAR011201-PA"/>
    <property type="gene ID" value="SMAR011201"/>
</dbReference>
<keyword evidence="1" id="KW-0812">Transmembrane</keyword>
<reference evidence="2" key="2">
    <citation type="submission" date="2015-02" db="UniProtKB">
        <authorList>
            <consortium name="EnsemblMetazoa"/>
        </authorList>
    </citation>
    <scope>IDENTIFICATION</scope>
</reference>
<reference evidence="3" key="1">
    <citation type="submission" date="2011-05" db="EMBL/GenBank/DDBJ databases">
        <authorList>
            <person name="Richards S.R."/>
            <person name="Qu J."/>
            <person name="Jiang H."/>
            <person name="Jhangiani S.N."/>
            <person name="Agravi P."/>
            <person name="Goodspeed R."/>
            <person name="Gross S."/>
            <person name="Mandapat C."/>
            <person name="Jackson L."/>
            <person name="Mathew T."/>
            <person name="Pu L."/>
            <person name="Thornton R."/>
            <person name="Saada N."/>
            <person name="Wilczek-Boney K.B."/>
            <person name="Lee S."/>
            <person name="Kovar C."/>
            <person name="Wu Y."/>
            <person name="Scherer S.E."/>
            <person name="Worley K.C."/>
            <person name="Muzny D.M."/>
            <person name="Gibbs R."/>
        </authorList>
    </citation>
    <scope>NUCLEOTIDE SEQUENCE</scope>
    <source>
        <strain evidence="3">Brora</strain>
    </source>
</reference>
<protein>
    <submittedName>
        <fullName evidence="2">Uncharacterized protein</fullName>
    </submittedName>
</protein>
<keyword evidence="3" id="KW-1185">Reference proteome</keyword>
<dbReference type="HOGENOM" id="CLU_2253430_0_0_1"/>
<sequence>MGRDKYTTLGNLNSPNHMLANRISWIFDLYVSFDYAFWLTDFSSAIRKQDRKQRTKEKARWLIGLPAAFVRSMEMLVAWHWPLCPSLFTSPPGVQYGGSQPPDR</sequence>
<evidence type="ECO:0000313" key="3">
    <source>
        <dbReference type="Proteomes" id="UP000014500"/>
    </source>
</evidence>
<feature type="transmembrane region" description="Helical" evidence="1">
    <location>
        <begin position="61"/>
        <end position="81"/>
    </location>
</feature>
<evidence type="ECO:0000313" key="2">
    <source>
        <dbReference type="EnsemblMetazoa" id="SMAR011201-PA"/>
    </source>
</evidence>
<proteinExistence type="predicted"/>
<evidence type="ECO:0000256" key="1">
    <source>
        <dbReference type="SAM" id="Phobius"/>
    </source>
</evidence>
<dbReference type="Proteomes" id="UP000014500">
    <property type="component" value="Unassembled WGS sequence"/>
</dbReference>
<dbReference type="EMBL" id="JH432016">
    <property type="status" value="NOT_ANNOTATED_CDS"/>
    <property type="molecule type" value="Genomic_DNA"/>
</dbReference>
<keyword evidence="1" id="KW-0472">Membrane</keyword>
<accession>T1JBP8</accession>